<proteinExistence type="predicted"/>
<dbReference type="InterPro" id="IPR017756">
    <property type="entry name" value="TM_Gly-Cys-Arg_CS"/>
</dbReference>
<feature type="domain" description="Ice-binding protein C-terminal" evidence="2">
    <location>
        <begin position="195"/>
        <end position="217"/>
    </location>
</feature>
<evidence type="ECO:0000259" key="2">
    <source>
        <dbReference type="Pfam" id="PF07589"/>
    </source>
</evidence>
<dbReference type="EMBL" id="JAENIG010000013">
    <property type="protein sequence ID" value="MBK1856433.1"/>
    <property type="molecule type" value="Genomic_DNA"/>
</dbReference>
<protein>
    <submittedName>
        <fullName evidence="3">PEP-CTERM sorting domain-containing protein</fullName>
    </submittedName>
</protein>
<keyword evidence="1" id="KW-0732">Signal</keyword>
<accession>A0AAE2SEK2</accession>
<evidence type="ECO:0000313" key="4">
    <source>
        <dbReference type="Proteomes" id="UP000634206"/>
    </source>
</evidence>
<reference evidence="3" key="1">
    <citation type="submission" date="2021-01" db="EMBL/GenBank/DDBJ databases">
        <title>Modified the classification status of verrucomicrobia.</title>
        <authorList>
            <person name="Feng X."/>
        </authorList>
    </citation>
    <scope>NUCLEOTIDE SEQUENCE</scope>
    <source>
        <strain evidence="3">5K15</strain>
    </source>
</reference>
<feature type="chain" id="PRO_5042122236" evidence="1">
    <location>
        <begin position="24"/>
        <end position="218"/>
    </location>
</feature>
<feature type="signal peptide" evidence="1">
    <location>
        <begin position="1"/>
        <end position="23"/>
    </location>
</feature>
<keyword evidence="4" id="KW-1185">Reference proteome</keyword>
<dbReference type="InterPro" id="IPR013424">
    <property type="entry name" value="Ice-binding_C"/>
</dbReference>
<dbReference type="NCBIfam" id="TIGR02595">
    <property type="entry name" value="PEP_CTERM"/>
    <property type="match status" value="1"/>
</dbReference>
<evidence type="ECO:0000313" key="3">
    <source>
        <dbReference type="EMBL" id="MBK1856433.1"/>
    </source>
</evidence>
<dbReference type="AlphaFoldDB" id="A0AAE2SEK2"/>
<dbReference type="Gene3D" id="2.60.120.260">
    <property type="entry name" value="Galactose-binding domain-like"/>
    <property type="match status" value="1"/>
</dbReference>
<gene>
    <name evidence="3" type="ORF">JIN83_15780</name>
</gene>
<dbReference type="NCBIfam" id="TIGR03382">
    <property type="entry name" value="GC_trans_RRR"/>
    <property type="match status" value="1"/>
</dbReference>
<evidence type="ECO:0000256" key="1">
    <source>
        <dbReference type="SAM" id="SignalP"/>
    </source>
</evidence>
<dbReference type="RefSeq" id="WP_309491054.1">
    <property type="nucleotide sequence ID" value="NZ_JAENIG010000013.1"/>
</dbReference>
<dbReference type="Pfam" id="PF07589">
    <property type="entry name" value="PEP-CTERM"/>
    <property type="match status" value="1"/>
</dbReference>
<name>A0AAE2SEK2_9BACT</name>
<organism evidence="3 4">
    <name type="scientific">Oceaniferula flava</name>
    <dbReference type="NCBI Taxonomy" id="2800421"/>
    <lineage>
        <taxon>Bacteria</taxon>
        <taxon>Pseudomonadati</taxon>
        <taxon>Verrucomicrobiota</taxon>
        <taxon>Verrucomicrobiia</taxon>
        <taxon>Verrucomicrobiales</taxon>
        <taxon>Verrucomicrobiaceae</taxon>
        <taxon>Oceaniferula</taxon>
    </lineage>
</organism>
<sequence>MKIITPFASIGLAVLSLSSVSHAAITVINSDFSAQSLGDNSWAATTVDTIDGWTFTGSTSGSVNILADGEPAVTSNSGKAAGDQYVVFNEGGSATGGTLYQTITGLTIGQQYEVSFEVIEMFNGNNNVARINGDFNSLGSSIGSGVGTDLTIGDGGTVSTFTFTATDAEGVLTFTDASDGTSGIDTGLDNISITAVPEPGSAALLGLGGLALLLRRRK</sequence>
<dbReference type="Proteomes" id="UP000634206">
    <property type="component" value="Unassembled WGS sequence"/>
</dbReference>
<comment type="caution">
    <text evidence="3">The sequence shown here is derived from an EMBL/GenBank/DDBJ whole genome shotgun (WGS) entry which is preliminary data.</text>
</comment>